<keyword evidence="4" id="KW-1185">Reference proteome</keyword>
<feature type="signal peptide" evidence="2">
    <location>
        <begin position="1"/>
        <end position="26"/>
    </location>
</feature>
<proteinExistence type="predicted"/>
<evidence type="ECO:0000256" key="1">
    <source>
        <dbReference type="SAM" id="MobiDB-lite"/>
    </source>
</evidence>
<dbReference type="OrthoDB" id="144586at2"/>
<protein>
    <submittedName>
        <fullName evidence="3">Uncharacterized protein</fullName>
    </submittedName>
</protein>
<organism evidence="3 4">
    <name type="scientific">Jiangella ureilytica</name>
    <dbReference type="NCBI Taxonomy" id="2530374"/>
    <lineage>
        <taxon>Bacteria</taxon>
        <taxon>Bacillati</taxon>
        <taxon>Actinomycetota</taxon>
        <taxon>Actinomycetes</taxon>
        <taxon>Jiangellales</taxon>
        <taxon>Jiangellaceae</taxon>
        <taxon>Jiangella</taxon>
    </lineage>
</organism>
<dbReference type="RefSeq" id="WP_131981398.1">
    <property type="nucleotide sequence ID" value="NZ_SMKL01000015.1"/>
</dbReference>
<feature type="chain" id="PRO_5020397015" evidence="2">
    <location>
        <begin position="27"/>
        <end position="209"/>
    </location>
</feature>
<keyword evidence="2" id="KW-0732">Signal</keyword>
<name>A0A4R4RR56_9ACTN</name>
<feature type="region of interest" description="Disordered" evidence="1">
    <location>
        <begin position="41"/>
        <end position="95"/>
    </location>
</feature>
<feature type="compositionally biased region" description="Acidic residues" evidence="1">
    <location>
        <begin position="60"/>
        <end position="69"/>
    </location>
</feature>
<dbReference type="EMBL" id="SMKL01000015">
    <property type="protein sequence ID" value="TDC52408.1"/>
    <property type="molecule type" value="Genomic_DNA"/>
</dbReference>
<sequence>MSLSLARRAAALAASLSLARRAAALAASVTLALVVIGCGSDDDPSAAGTESATGSPADAPTEEPTEELTAEPTEPPSTPSETPAPPPDPAGGSPETTAAAIARFETFLHALGAGDVPTMCAIAGPAAAQAEADGFGPCEATMAMMAGMPSAEQSAALQTATVDPELVDDSTPGQVIVPVEAIVADATFTADELGDAVLAYQDGDWFIVD</sequence>
<comment type="caution">
    <text evidence="3">The sequence shown here is derived from an EMBL/GenBank/DDBJ whole genome shotgun (WGS) entry which is preliminary data.</text>
</comment>
<gene>
    <name evidence="3" type="ORF">E1212_08805</name>
</gene>
<dbReference type="AlphaFoldDB" id="A0A4R4RR56"/>
<evidence type="ECO:0000313" key="3">
    <source>
        <dbReference type="EMBL" id="TDC52408.1"/>
    </source>
</evidence>
<evidence type="ECO:0000313" key="4">
    <source>
        <dbReference type="Proteomes" id="UP000295621"/>
    </source>
</evidence>
<accession>A0A4R4RR56</accession>
<feature type="compositionally biased region" description="Pro residues" evidence="1">
    <location>
        <begin position="73"/>
        <end position="89"/>
    </location>
</feature>
<reference evidence="3 4" key="1">
    <citation type="submission" date="2019-02" db="EMBL/GenBank/DDBJ databases">
        <title>Draft genome sequences of novel Actinobacteria.</title>
        <authorList>
            <person name="Sahin N."/>
            <person name="Ay H."/>
            <person name="Saygin H."/>
        </authorList>
    </citation>
    <scope>NUCLEOTIDE SEQUENCE [LARGE SCALE GENOMIC DNA]</scope>
    <source>
        <strain evidence="3 4">KC603</strain>
    </source>
</reference>
<dbReference type="Proteomes" id="UP000295621">
    <property type="component" value="Unassembled WGS sequence"/>
</dbReference>
<evidence type="ECO:0000256" key="2">
    <source>
        <dbReference type="SAM" id="SignalP"/>
    </source>
</evidence>